<protein>
    <recommendedName>
        <fullName evidence="9">TRAP transporter small permease protein</fullName>
    </recommendedName>
</protein>
<gene>
    <name evidence="11" type="ORF">SAMN05216236_10668</name>
</gene>
<evidence type="ECO:0000256" key="8">
    <source>
        <dbReference type="ARBA" id="ARBA00038436"/>
    </source>
</evidence>
<keyword evidence="2 9" id="KW-0813">Transport</keyword>
<evidence type="ECO:0000256" key="1">
    <source>
        <dbReference type="ARBA" id="ARBA00004429"/>
    </source>
</evidence>
<evidence type="ECO:0000256" key="3">
    <source>
        <dbReference type="ARBA" id="ARBA00022475"/>
    </source>
</evidence>
<proteinExistence type="inferred from homology"/>
<dbReference type="EMBL" id="FPAW01000006">
    <property type="protein sequence ID" value="SFT72318.1"/>
    <property type="molecule type" value="Genomic_DNA"/>
</dbReference>
<evidence type="ECO:0000256" key="6">
    <source>
        <dbReference type="ARBA" id="ARBA00022989"/>
    </source>
</evidence>
<dbReference type="InterPro" id="IPR055348">
    <property type="entry name" value="DctQ"/>
</dbReference>
<dbReference type="eggNOG" id="COG4665">
    <property type="taxonomic scope" value="Bacteria"/>
</dbReference>
<comment type="similarity">
    <text evidence="8 9">Belongs to the TRAP transporter small permease family.</text>
</comment>
<keyword evidence="7 9" id="KW-0472">Membrane</keyword>
<dbReference type="GO" id="GO:0015740">
    <property type="term" value="P:C4-dicarboxylate transport"/>
    <property type="evidence" value="ECO:0007669"/>
    <property type="project" value="TreeGrafter"/>
</dbReference>
<dbReference type="RefSeq" id="WP_175543404.1">
    <property type="nucleotide sequence ID" value="NZ_FPAW01000006.1"/>
</dbReference>
<comment type="subunit">
    <text evidence="9">The complex comprises the extracytoplasmic solute receptor protein and the two transmembrane proteins.</text>
</comment>
<feature type="transmembrane region" description="Helical" evidence="9">
    <location>
        <begin position="139"/>
        <end position="160"/>
    </location>
</feature>
<keyword evidence="3" id="KW-1003">Cell membrane</keyword>
<reference evidence="11 12" key="1">
    <citation type="submission" date="2016-10" db="EMBL/GenBank/DDBJ databases">
        <authorList>
            <person name="de Groot N.N."/>
        </authorList>
    </citation>
    <scope>NUCLEOTIDE SEQUENCE [LARGE SCALE GENOMIC DNA]</scope>
    <source>
        <strain evidence="11 12">CGMCC 1.10959</strain>
    </source>
</reference>
<dbReference type="PANTHER" id="PTHR35011:SF10">
    <property type="entry name" value="TRAP TRANSPORTER SMALL PERMEASE PROTEIN"/>
    <property type="match status" value="1"/>
</dbReference>
<comment type="subcellular location">
    <subcellularLocation>
        <location evidence="1 9">Cell inner membrane</location>
        <topology evidence="1 9">Multi-pass membrane protein</topology>
    </subcellularLocation>
</comment>
<feature type="transmembrane region" description="Helical" evidence="9">
    <location>
        <begin position="54"/>
        <end position="75"/>
    </location>
</feature>
<dbReference type="AlphaFoldDB" id="A0A1I7ABM0"/>
<dbReference type="PANTHER" id="PTHR35011">
    <property type="entry name" value="2,3-DIKETO-L-GULONATE TRAP TRANSPORTER SMALL PERMEASE PROTEIN YIAM"/>
    <property type="match status" value="1"/>
</dbReference>
<evidence type="ECO:0000256" key="4">
    <source>
        <dbReference type="ARBA" id="ARBA00022519"/>
    </source>
</evidence>
<evidence type="ECO:0000256" key="9">
    <source>
        <dbReference type="RuleBase" id="RU369079"/>
    </source>
</evidence>
<evidence type="ECO:0000256" key="7">
    <source>
        <dbReference type="ARBA" id="ARBA00023136"/>
    </source>
</evidence>
<dbReference type="GO" id="GO:0022857">
    <property type="term" value="F:transmembrane transporter activity"/>
    <property type="evidence" value="ECO:0007669"/>
    <property type="project" value="UniProtKB-UniRule"/>
</dbReference>
<feature type="transmembrane region" description="Helical" evidence="9">
    <location>
        <begin position="101"/>
        <end position="119"/>
    </location>
</feature>
<evidence type="ECO:0000313" key="11">
    <source>
        <dbReference type="EMBL" id="SFT72318.1"/>
    </source>
</evidence>
<keyword evidence="6 9" id="KW-1133">Transmembrane helix</keyword>
<evidence type="ECO:0000256" key="2">
    <source>
        <dbReference type="ARBA" id="ARBA00022448"/>
    </source>
</evidence>
<keyword evidence="5 9" id="KW-0812">Transmembrane</keyword>
<keyword evidence="12" id="KW-1185">Reference proteome</keyword>
<evidence type="ECO:0000313" key="12">
    <source>
        <dbReference type="Proteomes" id="UP000182466"/>
    </source>
</evidence>
<feature type="transmembrane region" description="Helical" evidence="9">
    <location>
        <begin position="25"/>
        <end position="48"/>
    </location>
</feature>
<dbReference type="STRING" id="999627.SAMN05216236_10668"/>
<dbReference type="InterPro" id="IPR007387">
    <property type="entry name" value="TRAP_DctQ"/>
</dbReference>
<name>A0A1I7ABM0_9RHOB</name>
<comment type="function">
    <text evidence="9">Part of the tripartite ATP-independent periplasmic (TRAP) transport system.</text>
</comment>
<dbReference type="Proteomes" id="UP000182466">
    <property type="component" value="Unassembled WGS sequence"/>
</dbReference>
<dbReference type="Pfam" id="PF04290">
    <property type="entry name" value="DctQ"/>
    <property type="match status" value="1"/>
</dbReference>
<organism evidence="11 12">
    <name type="scientific">Sedimentitalea nanhaiensis</name>
    <dbReference type="NCBI Taxonomy" id="999627"/>
    <lineage>
        <taxon>Bacteria</taxon>
        <taxon>Pseudomonadati</taxon>
        <taxon>Pseudomonadota</taxon>
        <taxon>Alphaproteobacteria</taxon>
        <taxon>Rhodobacterales</taxon>
        <taxon>Paracoccaceae</taxon>
        <taxon>Sedimentitalea</taxon>
    </lineage>
</organism>
<evidence type="ECO:0000259" key="10">
    <source>
        <dbReference type="Pfam" id="PF04290"/>
    </source>
</evidence>
<dbReference type="GO" id="GO:0005886">
    <property type="term" value="C:plasma membrane"/>
    <property type="evidence" value="ECO:0007669"/>
    <property type="project" value="UniProtKB-SubCell"/>
</dbReference>
<keyword evidence="4 9" id="KW-0997">Cell inner membrane</keyword>
<evidence type="ECO:0000256" key="5">
    <source>
        <dbReference type="ARBA" id="ARBA00022692"/>
    </source>
</evidence>
<accession>A0A1I7ABM0</accession>
<sequence length="177" mass="19190">MPSPRVGLHGPLGRAMDRVDTGMNWLSRAAMMVMLVLILIQVFTRYILNDPIEGVIGATELYLMPIIVFGSLSYLEMYDGHVRVGIVFDALPEGLRAGFNVVLRLAAAAFFALICYGASREALKAWDFGYRTSGDIDAPLVTTLVIAPIGCVLIVLRLLVNAAGDVQHLRGASDRIG</sequence>
<feature type="domain" description="Tripartite ATP-independent periplasmic transporters DctQ component" evidence="10">
    <location>
        <begin position="34"/>
        <end position="167"/>
    </location>
</feature>